<feature type="transmembrane region" description="Helical" evidence="3">
    <location>
        <begin position="406"/>
        <end position="426"/>
    </location>
</feature>
<feature type="transmembrane region" description="Helical" evidence="3">
    <location>
        <begin position="108"/>
        <end position="126"/>
    </location>
</feature>
<dbReference type="GO" id="GO:0022857">
    <property type="term" value="F:transmembrane transporter activity"/>
    <property type="evidence" value="ECO:0007669"/>
    <property type="project" value="InterPro"/>
</dbReference>
<feature type="transmembrane region" description="Helical" evidence="3">
    <location>
        <begin position="328"/>
        <end position="352"/>
    </location>
</feature>
<dbReference type="AlphaFoldDB" id="A0A3D8QP71"/>
<feature type="transmembrane region" description="Helical" evidence="3">
    <location>
        <begin position="364"/>
        <end position="386"/>
    </location>
</feature>
<dbReference type="EMBL" id="PDLM01000013">
    <property type="protein sequence ID" value="RDW63521.1"/>
    <property type="molecule type" value="Genomic_DNA"/>
</dbReference>
<feature type="transmembrane region" description="Helical" evidence="3">
    <location>
        <begin position="235"/>
        <end position="256"/>
    </location>
</feature>
<dbReference type="OrthoDB" id="2213137at2759"/>
<proteinExistence type="inferred from homology"/>
<feature type="transmembrane region" description="Helical" evidence="3">
    <location>
        <begin position="163"/>
        <end position="184"/>
    </location>
</feature>
<dbReference type="SUPFAM" id="SSF103473">
    <property type="entry name" value="MFS general substrate transporter"/>
    <property type="match status" value="1"/>
</dbReference>
<keyword evidence="5" id="KW-1185">Reference proteome</keyword>
<feature type="transmembrane region" description="Helical" evidence="3">
    <location>
        <begin position="276"/>
        <end position="296"/>
    </location>
</feature>
<comment type="caution">
    <text evidence="4">The sequence shown here is derived from an EMBL/GenBank/DDBJ whole genome shotgun (WGS) entry which is preliminary data.</text>
</comment>
<dbReference type="InterPro" id="IPR036259">
    <property type="entry name" value="MFS_trans_sf"/>
</dbReference>
<keyword evidence="3" id="KW-0812">Transmembrane</keyword>
<dbReference type="PANTHER" id="PTHR11360:SF287">
    <property type="entry name" value="MFS MONOCARBOXYLATE TRANSPORTER"/>
    <property type="match status" value="1"/>
</dbReference>
<gene>
    <name evidence="4" type="ORF">BP6252_11066</name>
</gene>
<dbReference type="PANTHER" id="PTHR11360">
    <property type="entry name" value="MONOCARBOXYLATE TRANSPORTER"/>
    <property type="match status" value="1"/>
</dbReference>
<evidence type="ECO:0000313" key="4">
    <source>
        <dbReference type="EMBL" id="RDW63521.1"/>
    </source>
</evidence>
<sequence>MGAPNENSSNGAHSHFEPDNVVVQQLKPTDGGLAAWRLLVAAFIFEALLWGFPISYGVFQDYYSSLPQFAGDSRVALIGTIAQGFYYIGSPFSATITKRFPKYQRHQILLGWPLCIFGLVAGSYTSTINGLVATQGVMYGVGFVTLTYPIISMIDEWWVARKGMAFGIISCASGASGAIMPFIISGLLNKYGHQTTLRAIAVAMAVLTGPLIPVLKGRLPPSEQSIIAKTNWSFLRMPLFYIYGTATLAQGLGFFFPSVYLPSYAAAIGLNSTEGALALATMSIASVLGQFLFGYMSDKKVSVSTLAIISTIVGTVAAVWLWGTAKSLGLLLAFSIIYGLFGYGFGTMRVAMGRAVSDDPSAAVATYSILAFLQGVGNISVGPISSGLLTQTIELEKYAIMKYESLVIFTGACMTLSALIIGAWGIRLKLLQIRSVA</sequence>
<comment type="subcellular location">
    <subcellularLocation>
        <location evidence="1">Membrane</location>
        <topology evidence="1">Multi-pass membrane protein</topology>
    </subcellularLocation>
</comment>
<feature type="transmembrane region" description="Helical" evidence="3">
    <location>
        <begin position="34"/>
        <end position="56"/>
    </location>
</feature>
<protein>
    <submittedName>
        <fullName evidence="4">MFS general substrate transporter-44</fullName>
    </submittedName>
</protein>
<feature type="transmembrane region" description="Helical" evidence="3">
    <location>
        <begin position="303"/>
        <end position="322"/>
    </location>
</feature>
<feature type="transmembrane region" description="Helical" evidence="3">
    <location>
        <begin position="132"/>
        <end position="151"/>
    </location>
</feature>
<evidence type="ECO:0000256" key="3">
    <source>
        <dbReference type="SAM" id="Phobius"/>
    </source>
</evidence>
<dbReference type="Gene3D" id="1.20.1250.20">
    <property type="entry name" value="MFS general substrate transporter like domains"/>
    <property type="match status" value="2"/>
</dbReference>
<dbReference type="Pfam" id="PF07690">
    <property type="entry name" value="MFS_1"/>
    <property type="match status" value="1"/>
</dbReference>
<dbReference type="InterPro" id="IPR011701">
    <property type="entry name" value="MFS"/>
</dbReference>
<dbReference type="Proteomes" id="UP000256645">
    <property type="component" value="Unassembled WGS sequence"/>
</dbReference>
<accession>A0A3D8QP71</accession>
<reference evidence="4 5" key="1">
    <citation type="journal article" date="2018" name="IMA Fungus">
        <title>IMA Genome-F 9: Draft genome sequence of Annulohypoxylon stygium, Aspergillus mulundensis, Berkeleyomyces basicola (syn. Thielaviopsis basicola), Ceratocystis smalleyi, two Cercospora beticola strains, Coleophoma cylindrospora, Fusarium fracticaudum, Phialophora cf. hyalina, and Morchella septimelata.</title>
        <authorList>
            <person name="Wingfield B.D."/>
            <person name="Bills G.F."/>
            <person name="Dong Y."/>
            <person name="Huang W."/>
            <person name="Nel W.J."/>
            <person name="Swalarsk-Parry B.S."/>
            <person name="Vaghefi N."/>
            <person name="Wilken P.M."/>
            <person name="An Z."/>
            <person name="de Beer Z.W."/>
            <person name="De Vos L."/>
            <person name="Chen L."/>
            <person name="Duong T.A."/>
            <person name="Gao Y."/>
            <person name="Hammerbacher A."/>
            <person name="Kikkert J.R."/>
            <person name="Li Y."/>
            <person name="Li H."/>
            <person name="Li K."/>
            <person name="Li Q."/>
            <person name="Liu X."/>
            <person name="Ma X."/>
            <person name="Naidoo K."/>
            <person name="Pethybridge S.J."/>
            <person name="Sun J."/>
            <person name="Steenkamp E.T."/>
            <person name="van der Nest M.A."/>
            <person name="van Wyk S."/>
            <person name="Wingfield M.J."/>
            <person name="Xiong C."/>
            <person name="Yue Q."/>
            <person name="Zhang X."/>
        </authorList>
    </citation>
    <scope>NUCLEOTIDE SEQUENCE [LARGE SCALE GENOMIC DNA]</scope>
    <source>
        <strain evidence="4 5">BP6252</strain>
    </source>
</reference>
<keyword evidence="3" id="KW-0472">Membrane</keyword>
<evidence type="ECO:0000256" key="1">
    <source>
        <dbReference type="ARBA" id="ARBA00004141"/>
    </source>
</evidence>
<comment type="similarity">
    <text evidence="2">Belongs to the major facilitator superfamily. Monocarboxylate porter (TC 2.A.1.13) family.</text>
</comment>
<keyword evidence="3" id="KW-1133">Transmembrane helix</keyword>
<organism evidence="4 5">
    <name type="scientific">Coleophoma cylindrospora</name>
    <dbReference type="NCBI Taxonomy" id="1849047"/>
    <lineage>
        <taxon>Eukaryota</taxon>
        <taxon>Fungi</taxon>
        <taxon>Dikarya</taxon>
        <taxon>Ascomycota</taxon>
        <taxon>Pezizomycotina</taxon>
        <taxon>Leotiomycetes</taxon>
        <taxon>Helotiales</taxon>
        <taxon>Dermateaceae</taxon>
        <taxon>Coleophoma</taxon>
    </lineage>
</organism>
<dbReference type="InterPro" id="IPR050327">
    <property type="entry name" value="Proton-linked_MCT"/>
</dbReference>
<feature type="transmembrane region" description="Helical" evidence="3">
    <location>
        <begin position="196"/>
        <end position="215"/>
    </location>
</feature>
<dbReference type="GO" id="GO:0016020">
    <property type="term" value="C:membrane"/>
    <property type="evidence" value="ECO:0007669"/>
    <property type="project" value="UniProtKB-SubCell"/>
</dbReference>
<feature type="transmembrane region" description="Helical" evidence="3">
    <location>
        <begin position="76"/>
        <end position="96"/>
    </location>
</feature>
<evidence type="ECO:0000256" key="2">
    <source>
        <dbReference type="ARBA" id="ARBA00006727"/>
    </source>
</evidence>
<evidence type="ECO:0000313" key="5">
    <source>
        <dbReference type="Proteomes" id="UP000256645"/>
    </source>
</evidence>
<name>A0A3D8QP71_9HELO</name>